<proteinExistence type="predicted"/>
<dbReference type="EMBL" id="JALKCH010000017">
    <property type="protein sequence ID" value="MCK0198977.1"/>
    <property type="molecule type" value="Genomic_DNA"/>
</dbReference>
<organism evidence="1 2">
    <name type="scientific">Ancylobacter crimeensis</name>
    <dbReference type="NCBI Taxonomy" id="2579147"/>
    <lineage>
        <taxon>Bacteria</taxon>
        <taxon>Pseudomonadati</taxon>
        <taxon>Pseudomonadota</taxon>
        <taxon>Alphaproteobacteria</taxon>
        <taxon>Hyphomicrobiales</taxon>
        <taxon>Xanthobacteraceae</taxon>
        <taxon>Ancylobacter</taxon>
    </lineage>
</organism>
<keyword evidence="2" id="KW-1185">Reference proteome</keyword>
<dbReference type="Proteomes" id="UP001203284">
    <property type="component" value="Unassembled WGS sequence"/>
</dbReference>
<dbReference type="RefSeq" id="WP_247030880.1">
    <property type="nucleotide sequence ID" value="NZ_JALKCH010000017.1"/>
</dbReference>
<accession>A0ABT0DGU6</accession>
<gene>
    <name evidence="1" type="ORF">MWN34_18930</name>
</gene>
<name>A0ABT0DGU6_9HYPH</name>
<evidence type="ECO:0000313" key="2">
    <source>
        <dbReference type="Proteomes" id="UP001203284"/>
    </source>
</evidence>
<reference evidence="1 2" key="1">
    <citation type="submission" date="2022-04" db="EMBL/GenBank/DDBJ databases">
        <authorList>
            <person name="Grouzdev D.S."/>
            <person name="Pantiukh K.S."/>
            <person name="Krutkina M.S."/>
        </authorList>
    </citation>
    <scope>NUCLEOTIDE SEQUENCE [LARGE SCALE GENOMIC DNA]</scope>
    <source>
        <strain evidence="1 2">6x-1</strain>
    </source>
</reference>
<protein>
    <submittedName>
        <fullName evidence="1">Uncharacterized protein</fullName>
    </submittedName>
</protein>
<comment type="caution">
    <text evidence="1">The sequence shown here is derived from an EMBL/GenBank/DDBJ whole genome shotgun (WGS) entry which is preliminary data.</text>
</comment>
<sequence length="212" mass="22414">MTSIVVFRRSDPEPVVHLATDSRAIDERGEASSTVKTVTLPTIAAGLAVMGSTDVLTFLATALMQMSASGTFEEAVRALPEALWRVQGIRSKAGAQGHQVAILAGIGRDGPRIFACATDPASGIEPGISVDVGTFFAVPATAQTYEMFRLPSDTSAINVKADIPRLMEIQREMDTEGHGGLPAKDLIGGAVVLTSIYARRIEQRIIGHLTSP</sequence>
<evidence type="ECO:0000313" key="1">
    <source>
        <dbReference type="EMBL" id="MCK0198977.1"/>
    </source>
</evidence>